<feature type="domain" description="PpiC" evidence="6">
    <location>
        <begin position="120"/>
        <end position="233"/>
    </location>
</feature>
<dbReference type="InterPro" id="IPR046357">
    <property type="entry name" value="PPIase_dom_sf"/>
</dbReference>
<dbReference type="PANTHER" id="PTHR47245">
    <property type="entry name" value="PEPTIDYLPROLYL ISOMERASE"/>
    <property type="match status" value="1"/>
</dbReference>
<dbReference type="Gene3D" id="1.10.4030.10">
    <property type="entry name" value="Porin chaperone SurA, peptide-binding domain"/>
    <property type="match status" value="1"/>
</dbReference>
<proteinExistence type="predicted"/>
<evidence type="ECO:0000256" key="4">
    <source>
        <dbReference type="ARBA" id="ARBA00023110"/>
    </source>
</evidence>
<organism evidence="7">
    <name type="scientific">candidate division WOR-3 bacterium</name>
    <dbReference type="NCBI Taxonomy" id="2052148"/>
    <lineage>
        <taxon>Bacteria</taxon>
        <taxon>Bacteria division WOR-3</taxon>
    </lineage>
</organism>
<reference evidence="7" key="1">
    <citation type="journal article" date="2020" name="mSystems">
        <title>Genome- and Community-Level Interaction Insights into Carbon Utilization and Element Cycling Functions of Hydrothermarchaeota in Hydrothermal Sediment.</title>
        <authorList>
            <person name="Zhou Z."/>
            <person name="Liu Y."/>
            <person name="Xu W."/>
            <person name="Pan J."/>
            <person name="Luo Z.H."/>
            <person name="Li M."/>
        </authorList>
    </citation>
    <scope>NUCLEOTIDE SEQUENCE [LARGE SCALE GENOMIC DNA]</scope>
    <source>
        <strain evidence="7">SpSt-774</strain>
    </source>
</reference>
<keyword evidence="4" id="KW-0697">Rotamase</keyword>
<protein>
    <recommendedName>
        <fullName evidence="2">peptidylprolyl isomerase</fullName>
        <ecNumber evidence="2">5.2.1.8</ecNumber>
    </recommendedName>
</protein>
<evidence type="ECO:0000259" key="6">
    <source>
        <dbReference type="Pfam" id="PF13145"/>
    </source>
</evidence>
<evidence type="ECO:0000313" key="7">
    <source>
        <dbReference type="EMBL" id="HGV98198.1"/>
    </source>
</evidence>
<name>A0A7C4XLM5_UNCW3</name>
<evidence type="ECO:0000256" key="5">
    <source>
        <dbReference type="ARBA" id="ARBA00023235"/>
    </source>
</evidence>
<dbReference type="SUPFAM" id="SSF109998">
    <property type="entry name" value="Triger factor/SurA peptide-binding domain-like"/>
    <property type="match status" value="1"/>
</dbReference>
<dbReference type="InterPro" id="IPR027304">
    <property type="entry name" value="Trigger_fact/SurA_dom_sf"/>
</dbReference>
<evidence type="ECO:0000256" key="3">
    <source>
        <dbReference type="ARBA" id="ARBA00022729"/>
    </source>
</evidence>
<dbReference type="Gene3D" id="3.10.50.40">
    <property type="match status" value="1"/>
</dbReference>
<dbReference type="GO" id="GO:0003755">
    <property type="term" value="F:peptidyl-prolyl cis-trans isomerase activity"/>
    <property type="evidence" value="ECO:0007669"/>
    <property type="project" value="UniProtKB-KW"/>
</dbReference>
<dbReference type="InterPro" id="IPR000297">
    <property type="entry name" value="PPIase_PpiC"/>
</dbReference>
<dbReference type="EC" id="5.2.1.8" evidence="2"/>
<dbReference type="Pfam" id="PF13145">
    <property type="entry name" value="Rotamase_2"/>
    <property type="match status" value="1"/>
</dbReference>
<accession>A0A7C4XLM5</accession>
<dbReference type="AlphaFoldDB" id="A0A7C4XLM5"/>
<dbReference type="PANTHER" id="PTHR47245:SF1">
    <property type="entry name" value="FOLDASE PROTEIN PRSA"/>
    <property type="match status" value="1"/>
</dbReference>
<dbReference type="SUPFAM" id="SSF54534">
    <property type="entry name" value="FKBP-like"/>
    <property type="match status" value="1"/>
</dbReference>
<comment type="caution">
    <text evidence="7">The sequence shown here is derived from an EMBL/GenBank/DDBJ whole genome shotgun (WGS) entry which is preliminary data.</text>
</comment>
<evidence type="ECO:0000256" key="2">
    <source>
        <dbReference type="ARBA" id="ARBA00013194"/>
    </source>
</evidence>
<keyword evidence="5" id="KW-0413">Isomerase</keyword>
<gene>
    <name evidence="7" type="ORF">ENV60_07875</name>
</gene>
<comment type="catalytic activity">
    <reaction evidence="1">
        <text>[protein]-peptidylproline (omega=180) = [protein]-peptidylproline (omega=0)</text>
        <dbReference type="Rhea" id="RHEA:16237"/>
        <dbReference type="Rhea" id="RHEA-COMP:10747"/>
        <dbReference type="Rhea" id="RHEA-COMP:10748"/>
        <dbReference type="ChEBI" id="CHEBI:83833"/>
        <dbReference type="ChEBI" id="CHEBI:83834"/>
        <dbReference type="EC" id="5.2.1.8"/>
    </reaction>
</comment>
<dbReference type="EMBL" id="DTGZ01000146">
    <property type="protein sequence ID" value="HGV98198.1"/>
    <property type="molecule type" value="Genomic_DNA"/>
</dbReference>
<dbReference type="Gene3D" id="1.10.8.1040">
    <property type="match status" value="1"/>
</dbReference>
<sequence>MKICKHLNIYMPKYLKLLLMLLLFFVFCSKNKTDVLVRVDGSTLTLQEFKKYISEADYKKLSDQMIQEIFNNWINQEILYLEAKKKGIDKEDSVVLLLEQYKKNLLAMVLVRREFGEKTVDELEIIKYFTEHKEEFLYAVKLAQIVLPSYESAVATLAEIESGADFFKIAKERSLTRMENPENPRVVTEYLPRGKIGDFSIEEKIFKMNINEVSEPIPYVQGTYLIVKMLDKKKILSKAELTNELRAQIYNYLLSKTYQNFVEQLIDSLKTRYKITTDLSPLRK</sequence>
<evidence type="ECO:0000256" key="1">
    <source>
        <dbReference type="ARBA" id="ARBA00000971"/>
    </source>
</evidence>
<keyword evidence="3" id="KW-0732">Signal</keyword>
<dbReference type="InterPro" id="IPR050245">
    <property type="entry name" value="PrsA_foldase"/>
</dbReference>